<evidence type="ECO:0000259" key="2">
    <source>
        <dbReference type="Pfam" id="PF13845"/>
    </source>
</evidence>
<proteinExistence type="predicted"/>
<keyword evidence="1" id="KW-0732">Signal</keyword>
<dbReference type="Proteomes" id="UP000326838">
    <property type="component" value="Unassembled WGS sequence"/>
</dbReference>
<keyword evidence="4" id="KW-1185">Reference proteome</keyword>
<dbReference type="PROSITE" id="PS51257">
    <property type="entry name" value="PROKAR_LIPOPROTEIN"/>
    <property type="match status" value="1"/>
</dbReference>
<accession>A0A5N0THC2</accession>
<feature type="chain" id="PRO_5039006365" description="Septum formation-related domain-containing protein" evidence="1">
    <location>
        <begin position="25"/>
        <end position="168"/>
    </location>
</feature>
<dbReference type="Pfam" id="PF13845">
    <property type="entry name" value="Septum_form"/>
    <property type="match status" value="1"/>
</dbReference>
<gene>
    <name evidence="3" type="ORF">F6B40_07360</name>
</gene>
<reference evidence="4" key="1">
    <citation type="submission" date="2019-09" db="EMBL/GenBank/DDBJ databases">
        <title>Mumia zhuanghuii sp. nov. isolated from the intestinal contents of plateau pika (Ochotona curzoniae) in the Qinghai-Tibet plateau of China.</title>
        <authorList>
            <person name="Tian Z."/>
        </authorList>
    </citation>
    <scope>NUCLEOTIDE SEQUENCE [LARGE SCALE GENOMIC DNA]</scope>
    <source>
        <strain evidence="4">L-033</strain>
    </source>
</reference>
<dbReference type="EMBL" id="VYUY01000007">
    <property type="protein sequence ID" value="KAA9134563.1"/>
    <property type="molecule type" value="Genomic_DNA"/>
</dbReference>
<dbReference type="RefSeq" id="WP_150892860.1">
    <property type="nucleotide sequence ID" value="NZ_VYUY01000007.1"/>
</dbReference>
<feature type="signal peptide" evidence="1">
    <location>
        <begin position="1"/>
        <end position="24"/>
    </location>
</feature>
<evidence type="ECO:0000313" key="3">
    <source>
        <dbReference type="EMBL" id="KAA9134563.1"/>
    </source>
</evidence>
<name>A0A5N0THC2_9MICO</name>
<evidence type="ECO:0000256" key="1">
    <source>
        <dbReference type="SAM" id="SignalP"/>
    </source>
</evidence>
<feature type="domain" description="Septum formation-related" evidence="2">
    <location>
        <begin position="57"/>
        <end position="150"/>
    </location>
</feature>
<evidence type="ECO:0000313" key="4">
    <source>
        <dbReference type="Proteomes" id="UP000326838"/>
    </source>
</evidence>
<dbReference type="InterPro" id="IPR026004">
    <property type="entry name" value="Septum_form"/>
</dbReference>
<organism evidence="3 4">
    <name type="scientific">Microbacterium caowuchunii</name>
    <dbReference type="NCBI Taxonomy" id="2614638"/>
    <lineage>
        <taxon>Bacteria</taxon>
        <taxon>Bacillati</taxon>
        <taxon>Actinomycetota</taxon>
        <taxon>Actinomycetes</taxon>
        <taxon>Micrococcales</taxon>
        <taxon>Microbacteriaceae</taxon>
        <taxon>Microbacterium</taxon>
    </lineage>
</organism>
<sequence>MPVPRRLLPAAVALAAAALLGGCAQVGTALEADDTATRDTDSGEVTAGGRIDVFALSVGDCLDDQSEEQVYDVPVVPCSEPHAYEVFHEAVLPDAAWPGEESVWAAADEACYAAFSDFVGLPYEESVLEFTSYTPTQVSWEEGGDRVVSCIIGEPGVPSTGSLAGAAR</sequence>
<dbReference type="AlphaFoldDB" id="A0A5N0THC2"/>
<comment type="caution">
    <text evidence="3">The sequence shown here is derived from an EMBL/GenBank/DDBJ whole genome shotgun (WGS) entry which is preliminary data.</text>
</comment>
<protein>
    <recommendedName>
        <fullName evidence="2">Septum formation-related domain-containing protein</fullName>
    </recommendedName>
</protein>